<reference evidence="1" key="1">
    <citation type="journal article" date="2014" name="Front. Microbiol.">
        <title>High frequency of phylogenetically diverse reductive dehalogenase-homologous genes in deep subseafloor sedimentary metagenomes.</title>
        <authorList>
            <person name="Kawai M."/>
            <person name="Futagami T."/>
            <person name="Toyoda A."/>
            <person name="Takaki Y."/>
            <person name="Nishi S."/>
            <person name="Hori S."/>
            <person name="Arai W."/>
            <person name="Tsubouchi T."/>
            <person name="Morono Y."/>
            <person name="Uchiyama I."/>
            <person name="Ito T."/>
            <person name="Fujiyama A."/>
            <person name="Inagaki F."/>
            <person name="Takami H."/>
        </authorList>
    </citation>
    <scope>NUCLEOTIDE SEQUENCE</scope>
    <source>
        <strain evidence="1">Expedition CK06-06</strain>
    </source>
</reference>
<dbReference type="EMBL" id="BARS01039352">
    <property type="protein sequence ID" value="GAG17939.1"/>
    <property type="molecule type" value="Genomic_DNA"/>
</dbReference>
<protein>
    <submittedName>
        <fullName evidence="1">Uncharacterized protein</fullName>
    </submittedName>
</protein>
<dbReference type="AlphaFoldDB" id="X0VI36"/>
<gene>
    <name evidence="1" type="ORF">S01H1_60100</name>
</gene>
<accession>X0VI36</accession>
<name>X0VI36_9ZZZZ</name>
<organism evidence="1">
    <name type="scientific">marine sediment metagenome</name>
    <dbReference type="NCBI Taxonomy" id="412755"/>
    <lineage>
        <taxon>unclassified sequences</taxon>
        <taxon>metagenomes</taxon>
        <taxon>ecological metagenomes</taxon>
    </lineage>
</organism>
<sequence>MQLMRGEVARRKWITIINNPWSTPLYQNPLAMGIDVVVDDEETMQSIRGLQRSLLGGNRAITGS</sequence>
<comment type="caution">
    <text evidence="1">The sequence shown here is derived from an EMBL/GenBank/DDBJ whole genome shotgun (WGS) entry which is preliminary data.</text>
</comment>
<evidence type="ECO:0000313" key="1">
    <source>
        <dbReference type="EMBL" id="GAG17939.1"/>
    </source>
</evidence>
<proteinExistence type="predicted"/>